<keyword evidence="3" id="KW-1185">Reference proteome</keyword>
<name>A0A1X6MZT4_9APHY</name>
<evidence type="ECO:0000313" key="3">
    <source>
        <dbReference type="Proteomes" id="UP000194127"/>
    </source>
</evidence>
<protein>
    <submittedName>
        <fullName evidence="2">Uncharacterized protein</fullName>
    </submittedName>
</protein>
<evidence type="ECO:0000256" key="1">
    <source>
        <dbReference type="SAM" id="MobiDB-lite"/>
    </source>
</evidence>
<dbReference type="OrthoDB" id="6474464at2759"/>
<feature type="region of interest" description="Disordered" evidence="1">
    <location>
        <begin position="1"/>
        <end position="23"/>
    </location>
</feature>
<reference evidence="2 3" key="1">
    <citation type="submission" date="2017-04" db="EMBL/GenBank/DDBJ databases">
        <title>Genome Sequence of the Model Brown-Rot Fungus Postia placenta SB12.</title>
        <authorList>
            <consortium name="DOE Joint Genome Institute"/>
            <person name="Gaskell J."/>
            <person name="Kersten P."/>
            <person name="Larrondo L.F."/>
            <person name="Canessa P."/>
            <person name="Martinez D."/>
            <person name="Hibbett D."/>
            <person name="Schmoll M."/>
            <person name="Kubicek C.P."/>
            <person name="Martinez A.T."/>
            <person name="Yadav J."/>
            <person name="Master E."/>
            <person name="Magnuson J.K."/>
            <person name="James T."/>
            <person name="Yaver D."/>
            <person name="Berka R."/>
            <person name="Labutti K."/>
            <person name="Lipzen A."/>
            <person name="Aerts A."/>
            <person name="Barry K."/>
            <person name="Henrissat B."/>
            <person name="Blanchette R."/>
            <person name="Grigoriev I."/>
            <person name="Cullen D."/>
        </authorList>
    </citation>
    <scope>NUCLEOTIDE SEQUENCE [LARGE SCALE GENOMIC DNA]</scope>
    <source>
        <strain evidence="2 3">MAD-698-R-SB12</strain>
    </source>
</reference>
<proteinExistence type="predicted"/>
<dbReference type="GeneID" id="36330636"/>
<dbReference type="EMBL" id="KZ110598">
    <property type="protein sequence ID" value="OSX61874.1"/>
    <property type="molecule type" value="Genomic_DNA"/>
</dbReference>
<organism evidence="2 3">
    <name type="scientific">Postia placenta MAD-698-R-SB12</name>
    <dbReference type="NCBI Taxonomy" id="670580"/>
    <lineage>
        <taxon>Eukaryota</taxon>
        <taxon>Fungi</taxon>
        <taxon>Dikarya</taxon>
        <taxon>Basidiomycota</taxon>
        <taxon>Agaricomycotina</taxon>
        <taxon>Agaricomycetes</taxon>
        <taxon>Polyporales</taxon>
        <taxon>Adustoporiaceae</taxon>
        <taxon>Rhodonia</taxon>
    </lineage>
</organism>
<evidence type="ECO:0000313" key="2">
    <source>
        <dbReference type="EMBL" id="OSX61874.1"/>
    </source>
</evidence>
<gene>
    <name evidence="2" type="ORF">POSPLADRAFT_1144314</name>
</gene>
<dbReference type="Proteomes" id="UP000194127">
    <property type="component" value="Unassembled WGS sequence"/>
</dbReference>
<sequence>MLATPISPTSDPANATEMKAQSATGVSAPNMHVIHELLHAFKATLGTLGSTIDILGEQPERLSEVSQAIDAEHQIRVVREQVEQQHGAQEEEMQKVKKFVSDEVKAQVRDALRAQVNRIVSGIVQKEITKRIQAQVSGSFALEMEARRMNALVPSTALDEPLGKLLRPSSASSRGMQGAAQGSDFVGAVGGSVIDLPTPSPLFPANASALINLKHDDLRRLLHEYQLTEARPIAQGKPSPGLLRQDLKEQDINTFLSFIGVGPDL</sequence>
<dbReference type="RefSeq" id="XP_024338668.1">
    <property type="nucleotide sequence ID" value="XM_024485687.1"/>
</dbReference>
<dbReference type="AlphaFoldDB" id="A0A1X6MZT4"/>
<accession>A0A1X6MZT4</accession>